<evidence type="ECO:0000256" key="2">
    <source>
        <dbReference type="ARBA" id="ARBA00022980"/>
    </source>
</evidence>
<keyword evidence="5" id="KW-0699">rRNA-binding</keyword>
<evidence type="ECO:0000256" key="5">
    <source>
        <dbReference type="HAMAP-Rule" id="MF_00270"/>
    </source>
</evidence>
<evidence type="ECO:0000256" key="1">
    <source>
        <dbReference type="ARBA" id="ARBA00005589"/>
    </source>
</evidence>
<comment type="function">
    <text evidence="5">Binds as a heterodimer with protein bS6 to the central domain of the 16S rRNA, where it helps stabilize the platform of the 30S subunit.</text>
</comment>
<dbReference type="GO" id="GO:0003735">
    <property type="term" value="F:structural constituent of ribosome"/>
    <property type="evidence" value="ECO:0007669"/>
    <property type="project" value="InterPro"/>
</dbReference>
<keyword evidence="3 5" id="KW-0687">Ribonucleoprotein</keyword>
<keyword evidence="2 5" id="KW-0689">Ribosomal protein</keyword>
<dbReference type="GO" id="GO:0006412">
    <property type="term" value="P:translation"/>
    <property type="evidence" value="ECO:0007669"/>
    <property type="project" value="UniProtKB-UniRule"/>
</dbReference>
<dbReference type="AlphaFoldDB" id="A0A1G1KSP1"/>
<dbReference type="GO" id="GO:1990904">
    <property type="term" value="C:ribonucleoprotein complex"/>
    <property type="evidence" value="ECO:0007669"/>
    <property type="project" value="UniProtKB-KW"/>
</dbReference>
<dbReference type="InterPro" id="IPR001648">
    <property type="entry name" value="Ribosomal_bS18"/>
</dbReference>
<keyword evidence="5" id="KW-0694">RNA-binding</keyword>
<dbReference type="PRINTS" id="PR00974">
    <property type="entry name" value="RIBOSOMALS18"/>
</dbReference>
<reference evidence="7 8" key="1">
    <citation type="journal article" date="2016" name="Nat. Commun.">
        <title>Thousands of microbial genomes shed light on interconnected biogeochemical processes in an aquifer system.</title>
        <authorList>
            <person name="Anantharaman K."/>
            <person name="Brown C.T."/>
            <person name="Hug L.A."/>
            <person name="Sharon I."/>
            <person name="Castelle C.J."/>
            <person name="Probst A.J."/>
            <person name="Thomas B.C."/>
            <person name="Singh A."/>
            <person name="Wilkins M.J."/>
            <person name="Karaoz U."/>
            <person name="Brodie E.L."/>
            <person name="Williams K.H."/>
            <person name="Hubbard S.S."/>
            <person name="Banfield J.F."/>
        </authorList>
    </citation>
    <scope>NUCLEOTIDE SEQUENCE [LARGE SCALE GENOMIC DNA]</scope>
</reference>
<evidence type="ECO:0000313" key="8">
    <source>
        <dbReference type="Proteomes" id="UP000178187"/>
    </source>
</evidence>
<protein>
    <recommendedName>
        <fullName evidence="4 5">Small ribosomal subunit protein bS18</fullName>
    </recommendedName>
</protein>
<evidence type="ECO:0000256" key="4">
    <source>
        <dbReference type="ARBA" id="ARBA00035141"/>
    </source>
</evidence>
<dbReference type="PROSITE" id="PS00057">
    <property type="entry name" value="RIBOSOMAL_S18"/>
    <property type="match status" value="1"/>
</dbReference>
<dbReference type="HAMAP" id="MF_00270">
    <property type="entry name" value="Ribosomal_bS18"/>
    <property type="match status" value="1"/>
</dbReference>
<dbReference type="Gene3D" id="4.10.640.10">
    <property type="entry name" value="Ribosomal protein S18"/>
    <property type="match status" value="1"/>
</dbReference>
<dbReference type="EMBL" id="MHFR01000056">
    <property type="protein sequence ID" value="OGW95930.1"/>
    <property type="molecule type" value="Genomic_DNA"/>
</dbReference>
<evidence type="ECO:0000256" key="3">
    <source>
        <dbReference type="ARBA" id="ARBA00023274"/>
    </source>
</evidence>
<accession>A0A1G1KSP1</accession>
<dbReference type="PANTHER" id="PTHR13479">
    <property type="entry name" value="30S RIBOSOMAL PROTEIN S18"/>
    <property type="match status" value="1"/>
</dbReference>
<name>A0A1G1KSP1_9BACT</name>
<dbReference type="GO" id="GO:0070181">
    <property type="term" value="F:small ribosomal subunit rRNA binding"/>
    <property type="evidence" value="ECO:0007669"/>
    <property type="project" value="TreeGrafter"/>
</dbReference>
<dbReference type="InterPro" id="IPR018275">
    <property type="entry name" value="Ribosomal_bS18_CS"/>
</dbReference>
<organism evidence="7 8">
    <name type="scientific">Candidatus Danuiimicrobium aquiferis</name>
    <dbReference type="NCBI Taxonomy" id="1801832"/>
    <lineage>
        <taxon>Bacteria</taxon>
        <taxon>Pseudomonadati</taxon>
        <taxon>Candidatus Omnitrophota</taxon>
        <taxon>Candidatus Danuiimicrobium</taxon>
    </lineage>
</organism>
<comment type="subunit">
    <text evidence="5">Part of the 30S ribosomal subunit. Forms a tight heterodimer with protein bS6.</text>
</comment>
<proteinExistence type="inferred from homology"/>
<dbReference type="GO" id="GO:0005840">
    <property type="term" value="C:ribosome"/>
    <property type="evidence" value="ECO:0007669"/>
    <property type="project" value="UniProtKB-KW"/>
</dbReference>
<comment type="caution">
    <text evidence="7">The sequence shown here is derived from an EMBL/GenBank/DDBJ whole genome shotgun (WGS) entry which is preliminary data.</text>
</comment>
<dbReference type="InterPro" id="IPR036870">
    <property type="entry name" value="Ribosomal_bS18_sf"/>
</dbReference>
<evidence type="ECO:0000256" key="6">
    <source>
        <dbReference type="RuleBase" id="RU003910"/>
    </source>
</evidence>
<sequence>MQNIDYKNVDVLRNFISEKGKILPRRIAGLSSKEQRMLARAVKRARHSGFLAFQQP</sequence>
<dbReference type="Proteomes" id="UP000178187">
    <property type="component" value="Unassembled WGS sequence"/>
</dbReference>
<dbReference type="PANTHER" id="PTHR13479:SF40">
    <property type="entry name" value="SMALL RIBOSOMAL SUBUNIT PROTEIN BS18M"/>
    <property type="match status" value="1"/>
</dbReference>
<gene>
    <name evidence="5" type="primary">rpsR</name>
    <name evidence="7" type="ORF">A3G33_03795</name>
</gene>
<evidence type="ECO:0000313" key="7">
    <source>
        <dbReference type="EMBL" id="OGW95930.1"/>
    </source>
</evidence>
<dbReference type="NCBIfam" id="TIGR00165">
    <property type="entry name" value="S18"/>
    <property type="match status" value="1"/>
</dbReference>
<dbReference type="SUPFAM" id="SSF46911">
    <property type="entry name" value="Ribosomal protein S18"/>
    <property type="match status" value="1"/>
</dbReference>
<dbReference type="Pfam" id="PF01084">
    <property type="entry name" value="Ribosomal_S18"/>
    <property type="match status" value="1"/>
</dbReference>
<comment type="similarity">
    <text evidence="1 5 6">Belongs to the bacterial ribosomal protein bS18 family.</text>
</comment>